<name>A0ACC1XF21_MELAZ</name>
<keyword evidence="2" id="KW-1185">Reference proteome</keyword>
<reference evidence="1 2" key="1">
    <citation type="journal article" date="2023" name="Science">
        <title>Complex scaffold remodeling in plant triterpene biosynthesis.</title>
        <authorList>
            <person name="De La Pena R."/>
            <person name="Hodgson H."/>
            <person name="Liu J.C."/>
            <person name="Stephenson M.J."/>
            <person name="Martin A.C."/>
            <person name="Owen C."/>
            <person name="Harkess A."/>
            <person name="Leebens-Mack J."/>
            <person name="Jimenez L.E."/>
            <person name="Osbourn A."/>
            <person name="Sattely E.S."/>
        </authorList>
    </citation>
    <scope>NUCLEOTIDE SEQUENCE [LARGE SCALE GENOMIC DNA]</scope>
    <source>
        <strain evidence="2">cv. JPN11</strain>
        <tissue evidence="1">Leaf</tissue>
    </source>
</reference>
<evidence type="ECO:0000313" key="1">
    <source>
        <dbReference type="EMBL" id="KAJ4709403.1"/>
    </source>
</evidence>
<organism evidence="1 2">
    <name type="scientific">Melia azedarach</name>
    <name type="common">Chinaberry tree</name>
    <dbReference type="NCBI Taxonomy" id="155640"/>
    <lineage>
        <taxon>Eukaryota</taxon>
        <taxon>Viridiplantae</taxon>
        <taxon>Streptophyta</taxon>
        <taxon>Embryophyta</taxon>
        <taxon>Tracheophyta</taxon>
        <taxon>Spermatophyta</taxon>
        <taxon>Magnoliopsida</taxon>
        <taxon>eudicotyledons</taxon>
        <taxon>Gunneridae</taxon>
        <taxon>Pentapetalae</taxon>
        <taxon>rosids</taxon>
        <taxon>malvids</taxon>
        <taxon>Sapindales</taxon>
        <taxon>Meliaceae</taxon>
        <taxon>Melia</taxon>
    </lineage>
</organism>
<accession>A0ACC1XF21</accession>
<proteinExistence type="predicted"/>
<comment type="caution">
    <text evidence="1">The sequence shown here is derived from an EMBL/GenBank/DDBJ whole genome shotgun (WGS) entry which is preliminary data.</text>
</comment>
<dbReference type="EMBL" id="CM051403">
    <property type="protein sequence ID" value="KAJ4709403.1"/>
    <property type="molecule type" value="Genomic_DNA"/>
</dbReference>
<keyword evidence="1" id="KW-0675">Receptor</keyword>
<dbReference type="Proteomes" id="UP001164539">
    <property type="component" value="Chromosome 10"/>
</dbReference>
<sequence length="850" mass="95570">MDRWKNAAVDLIKNEEVNAIIGPQRSSQAKFVIDLGGKAKVPIISFSATSPSLSPSENEYFVRSAHDDSFQVEAIAAIVQAYGWREIILIYEETDYGNGLIPYLTDAFQEVNIRVPYRSVISPNFNDSEIFLELKKLREKKSTIFVVHMTAALGSKLFKQAKIARMMSEGYAWIVTEGLSILLDPVGYKQMDSMQGVLGVRPHIQVSRRLEHFKLTNGLVGESLNLFGLWAYDTIWAIAMAVEKSGIANSNFLKPNTSKSRVDLAALGTFEMGPKLLNALLNTTFDGLGGNFQLVNGQLESSAFEIFNVIGNYERVIGYWTKEKGFLQDLNDDKAINSTPMNELKKPVWPGYTMEQPKKLKIGVPVTAGFTELNKVELQPNNKVKISGLPYEVFLAVVEVLEIPLPYEFVPFHKNGESAGSYDELLYKIKEGEFDAVVADTTIVANRSTYVDFTLPYSESGVSMVVLVKDDERKNFWIFLKPLSLNLWLATGAAFIFTGLVVWVLEHRINTEFRGPPQNQVGTIFWFSFSTLVFAHRERVVNNLSRFVLIIWIFVVLILTQSYTASLASMLTVQRLQPSFTDVKEIQKHGYFVGYQKDSFVKELLTKQMNFDEAKLKHYSSSKEYHEALSSGEVAAIVDEIPYLKLFLAQYCSRYMMIGPTYKTDGFGFAFPRGSPLVSYVSRAILNVTEDKDKIEEIEKKTLGSQATCEVTKVSTLPSDSLSVYSFAGLFIISGIASILSLLIYICNFVLKHWPELNDHHPQRSFRSKIAELMKHFDHQDLSSHPFNNAISQFRAHPVSSPEGNVTSFVIDNMQNHSRNSNEEAEFGDDGDEILYSVHGDTSMDASNTS</sequence>
<protein>
    <submittedName>
        <fullName evidence="1">Glutamate receptor</fullName>
    </submittedName>
</protein>
<gene>
    <name evidence="1" type="ORF">OWV82_019200</name>
</gene>
<evidence type="ECO:0000313" key="2">
    <source>
        <dbReference type="Proteomes" id="UP001164539"/>
    </source>
</evidence>